<keyword evidence="2" id="KW-1185">Reference proteome</keyword>
<dbReference type="AlphaFoldDB" id="A0A2V5IKJ0"/>
<evidence type="ECO:0000313" key="1">
    <source>
        <dbReference type="EMBL" id="PYI37125.1"/>
    </source>
</evidence>
<evidence type="ECO:0000313" key="2">
    <source>
        <dbReference type="Proteomes" id="UP000247980"/>
    </source>
</evidence>
<protein>
    <submittedName>
        <fullName evidence="1">Uncharacterized protein</fullName>
    </submittedName>
</protein>
<accession>A0A2V5IKJ0</accession>
<organism evidence="1 2">
    <name type="scientific">Arthrobacter psychrolactophilus</name>
    <dbReference type="NCBI Taxonomy" id="92442"/>
    <lineage>
        <taxon>Bacteria</taxon>
        <taxon>Bacillati</taxon>
        <taxon>Actinomycetota</taxon>
        <taxon>Actinomycetes</taxon>
        <taxon>Micrococcales</taxon>
        <taxon>Micrococcaceae</taxon>
        <taxon>Arthrobacter</taxon>
    </lineage>
</organism>
<dbReference type="RefSeq" id="WP_110486724.1">
    <property type="nucleotide sequence ID" value="NZ_QJVC01000028.1"/>
</dbReference>
<name>A0A2V5IKJ0_9MICC</name>
<dbReference type="EMBL" id="QJVC01000028">
    <property type="protein sequence ID" value="PYI37125.1"/>
    <property type="molecule type" value="Genomic_DNA"/>
</dbReference>
<gene>
    <name evidence="1" type="ORF">CVS30_16895</name>
</gene>
<dbReference type="Proteomes" id="UP000247980">
    <property type="component" value="Unassembled WGS sequence"/>
</dbReference>
<proteinExistence type="predicted"/>
<reference evidence="1 2" key="1">
    <citation type="submission" date="2018-05" db="EMBL/GenBank/DDBJ databases">
        <title>Genetic diversity of glacier-inhabiting Cryobacterium bacteria in China and description of Cryobacterium mengkeensis sp. nov. and Arthrobacter glacialis sp. nov.</title>
        <authorList>
            <person name="Liu Q."/>
            <person name="Xin Y.-H."/>
        </authorList>
    </citation>
    <scope>NUCLEOTIDE SEQUENCE [LARGE SCALE GENOMIC DNA]</scope>
    <source>
        <strain evidence="1 2">B7</strain>
    </source>
</reference>
<comment type="caution">
    <text evidence="1">The sequence shown here is derived from an EMBL/GenBank/DDBJ whole genome shotgun (WGS) entry which is preliminary data.</text>
</comment>
<sequence>MSDETPPGRWLISLEVGNLDYVIISLLEVEPGQIMSSATTLMIVAHGFIGCDCQSLRKR</sequence>